<dbReference type="Gene3D" id="2.130.10.10">
    <property type="entry name" value="YVTN repeat-like/Quinoprotein amine dehydrogenase"/>
    <property type="match status" value="2"/>
</dbReference>
<reference evidence="7" key="1">
    <citation type="submission" date="2021-06" db="EMBL/GenBank/DDBJ databases">
        <authorList>
            <person name="Kallberg Y."/>
            <person name="Tangrot J."/>
            <person name="Rosling A."/>
        </authorList>
    </citation>
    <scope>NUCLEOTIDE SEQUENCE</scope>
    <source>
        <strain evidence="7">BR232B</strain>
    </source>
</reference>
<evidence type="ECO:0000256" key="4">
    <source>
        <dbReference type="ARBA" id="ARBA00023242"/>
    </source>
</evidence>
<evidence type="ECO:0000256" key="1">
    <source>
        <dbReference type="ARBA" id="ARBA00004123"/>
    </source>
</evidence>
<dbReference type="Pfam" id="PF00400">
    <property type="entry name" value="WD40"/>
    <property type="match status" value="2"/>
</dbReference>
<dbReference type="GO" id="GO:0048188">
    <property type="term" value="C:Set1C/COMPASS complex"/>
    <property type="evidence" value="ECO:0007669"/>
    <property type="project" value="InterPro"/>
</dbReference>
<dbReference type="PANTHER" id="PTHR44040:SF1">
    <property type="entry name" value="RETINOBLASTOMA-BINDING PROTEIN 5"/>
    <property type="match status" value="1"/>
</dbReference>
<protein>
    <submittedName>
        <fullName evidence="7">1507_t:CDS:1</fullName>
    </submittedName>
</protein>
<evidence type="ECO:0000313" key="7">
    <source>
        <dbReference type="EMBL" id="CAG8518342.1"/>
    </source>
</evidence>
<dbReference type="InterPro" id="IPR001680">
    <property type="entry name" value="WD40_rpt"/>
</dbReference>
<dbReference type="InterPro" id="IPR036322">
    <property type="entry name" value="WD40_repeat_dom_sf"/>
</dbReference>
<dbReference type="PANTHER" id="PTHR44040">
    <property type="entry name" value="RETINOBLASTOMA-BINDING PROTEIN 5"/>
    <property type="match status" value="1"/>
</dbReference>
<sequence>MNLELLNPFEQDYPETIEQILSDGPTLSVCFNRRGTLLAGGCSDGSCIIWDFDTKGVARRLHGHVSKVTSVSWSRNGRFLLTSGDDFKCHYWDLLKDSARPIRFDTGVLMAQMHPKNNNVFVAVLRHKPAVLVDVMNDECIELPSMLDELYDGNGDASEKDAINKLNSLLCCAFDHRGERIFTGTSKGYFNIIDIQTRKIVFSQQITSIGIKQIKLSRNGKDILVNSNDRTIRLFSLDENGMPVSRHSFMDRVNRMQWNQCCFNRDGEYVIGGSAHKAGHNIYIWDKNLGSLVKMLEGPKDELVDLAWHPVRPVIASVSTQAYIYIWATNYQENWSAFAPDFKELEENIEYEEREDEFDIIMEEEAKRQQEGEDIEVDVTTVDKPTLNSETEDEDEMFYIPTKLDPRTVIDEGEVEDPMDLRTTSNLDKPMRKGKVTKNDKGKNKQKKQSKHDRSGSDEFPQNQKKKKQNKNKD</sequence>
<keyword evidence="4" id="KW-0539">Nucleus</keyword>
<dbReference type="Proteomes" id="UP000789739">
    <property type="component" value="Unassembled WGS sequence"/>
</dbReference>
<feature type="repeat" description="WD" evidence="5">
    <location>
        <begin position="61"/>
        <end position="94"/>
    </location>
</feature>
<comment type="caution">
    <text evidence="7">The sequence shown here is derived from an EMBL/GenBank/DDBJ whole genome shotgun (WGS) entry which is preliminary data.</text>
</comment>
<gene>
    <name evidence="7" type="ORF">PBRASI_LOCUS3485</name>
</gene>
<keyword evidence="3" id="KW-0677">Repeat</keyword>
<proteinExistence type="predicted"/>
<dbReference type="InterPro" id="IPR015943">
    <property type="entry name" value="WD40/YVTN_repeat-like_dom_sf"/>
</dbReference>
<dbReference type="EMBL" id="CAJVPI010000316">
    <property type="protein sequence ID" value="CAG8518342.1"/>
    <property type="molecule type" value="Genomic_DNA"/>
</dbReference>
<feature type="compositionally biased region" description="Basic residues" evidence="6">
    <location>
        <begin position="464"/>
        <end position="474"/>
    </location>
</feature>
<feature type="region of interest" description="Disordered" evidence="6">
    <location>
        <begin position="403"/>
        <end position="474"/>
    </location>
</feature>
<comment type="subcellular location">
    <subcellularLocation>
        <location evidence="1">Nucleus</location>
    </subcellularLocation>
</comment>
<keyword evidence="2 5" id="KW-0853">WD repeat</keyword>
<evidence type="ECO:0000256" key="5">
    <source>
        <dbReference type="PROSITE-ProRule" id="PRU00221"/>
    </source>
</evidence>
<dbReference type="PROSITE" id="PS50082">
    <property type="entry name" value="WD_REPEATS_2"/>
    <property type="match status" value="1"/>
</dbReference>
<organism evidence="7 8">
    <name type="scientific">Paraglomus brasilianum</name>
    <dbReference type="NCBI Taxonomy" id="144538"/>
    <lineage>
        <taxon>Eukaryota</taxon>
        <taxon>Fungi</taxon>
        <taxon>Fungi incertae sedis</taxon>
        <taxon>Mucoromycota</taxon>
        <taxon>Glomeromycotina</taxon>
        <taxon>Glomeromycetes</taxon>
        <taxon>Paraglomerales</taxon>
        <taxon>Paraglomeraceae</taxon>
        <taxon>Paraglomus</taxon>
    </lineage>
</organism>
<dbReference type="SMART" id="SM00320">
    <property type="entry name" value="WD40"/>
    <property type="match status" value="6"/>
</dbReference>
<keyword evidence="8" id="KW-1185">Reference proteome</keyword>
<name>A0A9N9F9C7_9GLOM</name>
<dbReference type="AlphaFoldDB" id="A0A9N9F9C7"/>
<dbReference type="OrthoDB" id="196858at2759"/>
<evidence type="ECO:0000256" key="6">
    <source>
        <dbReference type="SAM" id="MobiDB-lite"/>
    </source>
</evidence>
<accession>A0A9N9F9C7</accession>
<dbReference type="SUPFAM" id="SSF50978">
    <property type="entry name" value="WD40 repeat-like"/>
    <property type="match status" value="1"/>
</dbReference>
<dbReference type="InterPro" id="IPR037850">
    <property type="entry name" value="RBBP5/Swd1"/>
</dbReference>
<evidence type="ECO:0000313" key="8">
    <source>
        <dbReference type="Proteomes" id="UP000789739"/>
    </source>
</evidence>
<evidence type="ECO:0000256" key="3">
    <source>
        <dbReference type="ARBA" id="ARBA00022737"/>
    </source>
</evidence>
<evidence type="ECO:0000256" key="2">
    <source>
        <dbReference type="ARBA" id="ARBA00022574"/>
    </source>
</evidence>
<dbReference type="PROSITE" id="PS50294">
    <property type="entry name" value="WD_REPEATS_REGION"/>
    <property type="match status" value="1"/>
</dbReference>